<dbReference type="KEGG" id="spir:CWM47_22775"/>
<keyword evidence="1" id="KW-1133">Transmembrane helix</keyword>
<organism evidence="2 3">
    <name type="scientific">Spirosoma pollinicola</name>
    <dbReference type="NCBI Taxonomy" id="2057025"/>
    <lineage>
        <taxon>Bacteria</taxon>
        <taxon>Pseudomonadati</taxon>
        <taxon>Bacteroidota</taxon>
        <taxon>Cytophagia</taxon>
        <taxon>Cytophagales</taxon>
        <taxon>Cytophagaceae</taxon>
        <taxon>Spirosoma</taxon>
    </lineage>
</organism>
<keyword evidence="3" id="KW-1185">Reference proteome</keyword>
<dbReference type="RefSeq" id="WP_100990484.1">
    <property type="nucleotide sequence ID" value="NZ_CP025096.1"/>
</dbReference>
<evidence type="ECO:0000256" key="1">
    <source>
        <dbReference type="SAM" id="Phobius"/>
    </source>
</evidence>
<reference evidence="2 3" key="1">
    <citation type="submission" date="2017-11" db="EMBL/GenBank/DDBJ databases">
        <title>Taxonomic description and genome sequences of Spirosoma HA7 sp. nov., isolated from pollen microhabitat of Corylus avellana.</title>
        <authorList>
            <person name="Ambika Manirajan B."/>
            <person name="Suarez C."/>
            <person name="Ratering S."/>
            <person name="Geissler-Plaum R."/>
            <person name="Cardinale M."/>
            <person name="Sylvia S."/>
        </authorList>
    </citation>
    <scope>NUCLEOTIDE SEQUENCE [LARGE SCALE GENOMIC DNA]</scope>
    <source>
        <strain evidence="2 3">HA7</strain>
    </source>
</reference>
<evidence type="ECO:0000313" key="2">
    <source>
        <dbReference type="EMBL" id="AUD04418.1"/>
    </source>
</evidence>
<evidence type="ECO:0000313" key="3">
    <source>
        <dbReference type="Proteomes" id="UP000232883"/>
    </source>
</evidence>
<gene>
    <name evidence="2" type="ORF">CWM47_22775</name>
</gene>
<proteinExistence type="predicted"/>
<dbReference type="EMBL" id="CP025096">
    <property type="protein sequence ID" value="AUD04418.1"/>
    <property type="molecule type" value="Genomic_DNA"/>
</dbReference>
<dbReference type="Proteomes" id="UP000232883">
    <property type="component" value="Chromosome"/>
</dbReference>
<evidence type="ECO:0008006" key="4">
    <source>
        <dbReference type="Google" id="ProtNLM"/>
    </source>
</evidence>
<name>A0A2K8Z3H6_9BACT</name>
<keyword evidence="1" id="KW-0472">Membrane</keyword>
<feature type="transmembrane region" description="Helical" evidence="1">
    <location>
        <begin position="6"/>
        <end position="24"/>
    </location>
</feature>
<protein>
    <recommendedName>
        <fullName evidence="4">DUF304 domain-containing protein</fullName>
    </recommendedName>
</protein>
<dbReference type="AlphaFoldDB" id="A0A2K8Z3H6"/>
<keyword evidence="1" id="KW-0812">Transmembrane</keyword>
<sequence length="137" mass="15125">MKASQIGISTLLILAIVALLVVWLNTTDTKTALIVLGLILVLFYKLDVQVTDQDVTLKFGIGLIRRKIPLDQITNAKAVKNSVWSGWGIRVGPSFTLYNVSGFSAIELTLRGKKRKVRIGTTVPEKLSQYINQKVIS</sequence>
<feature type="transmembrane region" description="Helical" evidence="1">
    <location>
        <begin position="31"/>
        <end position="46"/>
    </location>
</feature>
<dbReference type="OrthoDB" id="582675at2"/>
<accession>A0A2K8Z3H6</accession>